<dbReference type="HOGENOM" id="CLU_121199_1_0_1"/>
<name>D6WWZ2_TRICA</name>
<dbReference type="Proteomes" id="UP000007266">
    <property type="component" value="Linkage group 8"/>
</dbReference>
<sequence length="148" mass="17176">MMSPTEVSKKIKDYETFLEDTLKRDLADVQNILKDKVKKYKEWEEVQQVTKTINEFKEKDRDMVVRVGLGCGVHVSGEVSDYERTFVNIGLGCLLEMDCDEADKYSNIRMRSLKKDIDHYRSLAVHVKVNIKMVLLAISELQSLMLNK</sequence>
<reference evidence="1 2" key="1">
    <citation type="journal article" date="2008" name="Nature">
        <title>The genome of the model beetle and pest Tribolium castaneum.</title>
        <authorList>
            <consortium name="Tribolium Genome Sequencing Consortium"/>
            <person name="Richards S."/>
            <person name="Gibbs R.A."/>
            <person name="Weinstock G.M."/>
            <person name="Brown S.J."/>
            <person name="Denell R."/>
            <person name="Beeman R.W."/>
            <person name="Gibbs R."/>
            <person name="Beeman R.W."/>
            <person name="Brown S.J."/>
            <person name="Bucher G."/>
            <person name="Friedrich M."/>
            <person name="Grimmelikhuijzen C.J."/>
            <person name="Klingler M."/>
            <person name="Lorenzen M."/>
            <person name="Richards S."/>
            <person name="Roth S."/>
            <person name="Schroder R."/>
            <person name="Tautz D."/>
            <person name="Zdobnov E.M."/>
            <person name="Muzny D."/>
            <person name="Gibbs R.A."/>
            <person name="Weinstock G.M."/>
            <person name="Attaway T."/>
            <person name="Bell S."/>
            <person name="Buhay C.J."/>
            <person name="Chandrabose M.N."/>
            <person name="Chavez D."/>
            <person name="Clerk-Blankenburg K.P."/>
            <person name="Cree A."/>
            <person name="Dao M."/>
            <person name="Davis C."/>
            <person name="Chacko J."/>
            <person name="Dinh H."/>
            <person name="Dugan-Rocha S."/>
            <person name="Fowler G."/>
            <person name="Garner T.T."/>
            <person name="Garnes J."/>
            <person name="Gnirke A."/>
            <person name="Hawes A."/>
            <person name="Hernandez J."/>
            <person name="Hines S."/>
            <person name="Holder M."/>
            <person name="Hume J."/>
            <person name="Jhangiani S.N."/>
            <person name="Joshi V."/>
            <person name="Khan Z.M."/>
            <person name="Jackson L."/>
            <person name="Kovar C."/>
            <person name="Kowis A."/>
            <person name="Lee S."/>
            <person name="Lewis L.R."/>
            <person name="Margolis J."/>
            <person name="Morgan M."/>
            <person name="Nazareth L.V."/>
            <person name="Nguyen N."/>
            <person name="Okwuonu G."/>
            <person name="Parker D."/>
            <person name="Richards S."/>
            <person name="Ruiz S.J."/>
            <person name="Santibanez J."/>
            <person name="Savard J."/>
            <person name="Scherer S.E."/>
            <person name="Schneider B."/>
            <person name="Sodergren E."/>
            <person name="Tautz D."/>
            <person name="Vattahil S."/>
            <person name="Villasana D."/>
            <person name="White C.S."/>
            <person name="Wright R."/>
            <person name="Park Y."/>
            <person name="Beeman R.W."/>
            <person name="Lord J."/>
            <person name="Oppert B."/>
            <person name="Lorenzen M."/>
            <person name="Brown S."/>
            <person name="Wang L."/>
            <person name="Savard J."/>
            <person name="Tautz D."/>
            <person name="Richards S."/>
            <person name="Weinstock G."/>
            <person name="Gibbs R.A."/>
            <person name="Liu Y."/>
            <person name="Worley K."/>
            <person name="Weinstock G."/>
            <person name="Elsik C.G."/>
            <person name="Reese J.T."/>
            <person name="Elhaik E."/>
            <person name="Landan G."/>
            <person name="Graur D."/>
            <person name="Arensburger P."/>
            <person name="Atkinson P."/>
            <person name="Beeman R.W."/>
            <person name="Beidler J."/>
            <person name="Brown S.J."/>
            <person name="Demuth J.P."/>
            <person name="Drury D.W."/>
            <person name="Du Y.Z."/>
            <person name="Fujiwara H."/>
            <person name="Lorenzen M."/>
            <person name="Maselli V."/>
            <person name="Osanai M."/>
            <person name="Park Y."/>
            <person name="Robertson H.M."/>
            <person name="Tu Z."/>
            <person name="Wang J.J."/>
            <person name="Wang S."/>
            <person name="Richards S."/>
            <person name="Song H."/>
            <person name="Zhang L."/>
            <person name="Sodergren E."/>
            <person name="Werner D."/>
            <person name="Stanke M."/>
            <person name="Morgenstern B."/>
            <person name="Solovyev V."/>
            <person name="Kosarev P."/>
            <person name="Brown G."/>
            <person name="Chen H.C."/>
            <person name="Ermolaeva O."/>
            <person name="Hlavina W."/>
            <person name="Kapustin Y."/>
            <person name="Kiryutin B."/>
            <person name="Kitts P."/>
            <person name="Maglott D."/>
            <person name="Pruitt K."/>
            <person name="Sapojnikov V."/>
            <person name="Souvorov A."/>
            <person name="Mackey A.J."/>
            <person name="Waterhouse R.M."/>
            <person name="Wyder S."/>
            <person name="Zdobnov E.M."/>
            <person name="Zdobnov E.M."/>
            <person name="Wyder S."/>
            <person name="Kriventseva E.V."/>
            <person name="Kadowaki T."/>
            <person name="Bork P."/>
            <person name="Aranda M."/>
            <person name="Bao R."/>
            <person name="Beermann A."/>
            <person name="Berns N."/>
            <person name="Bolognesi R."/>
            <person name="Bonneton F."/>
            <person name="Bopp D."/>
            <person name="Brown S.J."/>
            <person name="Bucher G."/>
            <person name="Butts T."/>
            <person name="Chaumot A."/>
            <person name="Denell R.E."/>
            <person name="Ferrier D.E."/>
            <person name="Friedrich M."/>
            <person name="Gordon C.M."/>
            <person name="Jindra M."/>
            <person name="Klingler M."/>
            <person name="Lan Q."/>
            <person name="Lattorff H.M."/>
            <person name="Laudet V."/>
            <person name="von Levetsow C."/>
            <person name="Liu Z."/>
            <person name="Lutz R."/>
            <person name="Lynch J.A."/>
            <person name="da Fonseca R.N."/>
            <person name="Posnien N."/>
            <person name="Reuter R."/>
            <person name="Roth S."/>
            <person name="Savard J."/>
            <person name="Schinko J.B."/>
            <person name="Schmitt C."/>
            <person name="Schoppmeier M."/>
            <person name="Schroder R."/>
            <person name="Shippy T.D."/>
            <person name="Simonnet F."/>
            <person name="Marques-Souza H."/>
            <person name="Tautz D."/>
            <person name="Tomoyasu Y."/>
            <person name="Trauner J."/>
            <person name="Van der Zee M."/>
            <person name="Vervoort M."/>
            <person name="Wittkopp N."/>
            <person name="Wimmer E.A."/>
            <person name="Yang X."/>
            <person name="Jones A.K."/>
            <person name="Sattelle D.B."/>
            <person name="Ebert P.R."/>
            <person name="Nelson D."/>
            <person name="Scott J.G."/>
            <person name="Beeman R.W."/>
            <person name="Muthukrishnan S."/>
            <person name="Kramer K.J."/>
            <person name="Arakane Y."/>
            <person name="Beeman R.W."/>
            <person name="Zhu Q."/>
            <person name="Hogenkamp D."/>
            <person name="Dixit R."/>
            <person name="Oppert B."/>
            <person name="Jiang H."/>
            <person name="Zou Z."/>
            <person name="Marshall J."/>
            <person name="Elpidina E."/>
            <person name="Vinokurov K."/>
            <person name="Oppert C."/>
            <person name="Zou Z."/>
            <person name="Evans J."/>
            <person name="Lu Z."/>
            <person name="Zhao P."/>
            <person name="Sumathipala N."/>
            <person name="Altincicek B."/>
            <person name="Vilcinskas A."/>
            <person name="Williams M."/>
            <person name="Hultmark D."/>
            <person name="Hetru C."/>
            <person name="Jiang H."/>
            <person name="Grimmelikhuijzen C.J."/>
            <person name="Hauser F."/>
            <person name="Cazzamali G."/>
            <person name="Williamson M."/>
            <person name="Park Y."/>
            <person name="Li B."/>
            <person name="Tanaka Y."/>
            <person name="Predel R."/>
            <person name="Neupert S."/>
            <person name="Schachtner J."/>
            <person name="Verleyen P."/>
            <person name="Raible F."/>
            <person name="Bork P."/>
            <person name="Friedrich M."/>
            <person name="Walden K.K."/>
            <person name="Robertson H.M."/>
            <person name="Angeli S."/>
            <person name="Foret S."/>
            <person name="Bucher G."/>
            <person name="Schuetz S."/>
            <person name="Maleszka R."/>
            <person name="Wimmer E.A."/>
            <person name="Beeman R.W."/>
            <person name="Lorenzen M."/>
            <person name="Tomoyasu Y."/>
            <person name="Miller S.C."/>
            <person name="Grossmann D."/>
            <person name="Bucher G."/>
        </authorList>
    </citation>
    <scope>NUCLEOTIDE SEQUENCE [LARGE SCALE GENOMIC DNA]</scope>
    <source>
        <strain evidence="1 2">Georgia GA2</strain>
    </source>
</reference>
<dbReference type="PANTHER" id="PTHR13345">
    <property type="entry name" value="MEDIATOR OF RNA POLYMERASE II TRANSCRIPTION SUBUNIT 10"/>
    <property type="match status" value="1"/>
</dbReference>
<gene>
    <name evidence="1" type="primary">AUGUSTUS-3.0.2_05668</name>
    <name evidence="1" type="ORF">TcasGA2_TC005668</name>
</gene>
<dbReference type="OMA" id="WFIGRRE"/>
<protein>
    <submittedName>
        <fullName evidence="1">Protein UXT homolog-like Protein</fullName>
    </submittedName>
</protein>
<reference evidence="1 2" key="2">
    <citation type="journal article" date="2010" name="Nucleic Acids Res.">
        <title>BeetleBase in 2010: revisions to provide comprehensive genomic information for Tribolium castaneum.</title>
        <authorList>
            <person name="Kim H.S."/>
            <person name="Murphy T."/>
            <person name="Xia J."/>
            <person name="Caragea D."/>
            <person name="Park Y."/>
            <person name="Beeman R.W."/>
            <person name="Lorenzen M.D."/>
            <person name="Butcher S."/>
            <person name="Manak J.R."/>
            <person name="Brown S.J."/>
        </authorList>
    </citation>
    <scope>GENOME REANNOTATION</scope>
    <source>
        <strain evidence="1 2">Georgia GA2</strain>
    </source>
</reference>
<dbReference type="CDD" id="cd23158">
    <property type="entry name" value="Prefoldin_UXT"/>
    <property type="match status" value="1"/>
</dbReference>
<dbReference type="Pfam" id="PF02996">
    <property type="entry name" value="Prefoldin"/>
    <property type="match status" value="1"/>
</dbReference>
<evidence type="ECO:0000313" key="2">
    <source>
        <dbReference type="Proteomes" id="UP000007266"/>
    </source>
</evidence>
<organism evidence="1 2">
    <name type="scientific">Tribolium castaneum</name>
    <name type="common">Red flour beetle</name>
    <dbReference type="NCBI Taxonomy" id="7070"/>
    <lineage>
        <taxon>Eukaryota</taxon>
        <taxon>Metazoa</taxon>
        <taxon>Ecdysozoa</taxon>
        <taxon>Arthropoda</taxon>
        <taxon>Hexapoda</taxon>
        <taxon>Insecta</taxon>
        <taxon>Pterygota</taxon>
        <taxon>Neoptera</taxon>
        <taxon>Endopterygota</taxon>
        <taxon>Coleoptera</taxon>
        <taxon>Polyphaga</taxon>
        <taxon>Cucujiformia</taxon>
        <taxon>Tenebrionidae</taxon>
        <taxon>Tenebrionidae incertae sedis</taxon>
        <taxon>Tribolium</taxon>
    </lineage>
</organism>
<dbReference type="GO" id="GO:0003714">
    <property type="term" value="F:transcription corepressor activity"/>
    <property type="evidence" value="ECO:0000318"/>
    <property type="project" value="GO_Central"/>
</dbReference>
<proteinExistence type="predicted"/>
<dbReference type="SUPFAM" id="SSF46579">
    <property type="entry name" value="Prefoldin"/>
    <property type="match status" value="1"/>
</dbReference>
<dbReference type="InterPro" id="IPR004127">
    <property type="entry name" value="Prefoldin_subunit_alpha"/>
</dbReference>
<dbReference type="STRING" id="7070.D6WWZ2"/>
<evidence type="ECO:0000313" key="1">
    <source>
        <dbReference type="EMBL" id="EFA08072.1"/>
    </source>
</evidence>
<dbReference type="FunCoup" id="D6WWZ2">
    <property type="interactions" value="303"/>
</dbReference>
<dbReference type="eggNOG" id="KOG3047">
    <property type="taxonomic scope" value="Eukaryota"/>
</dbReference>
<dbReference type="PANTHER" id="PTHR13345:SF9">
    <property type="entry name" value="PROTEIN UXT"/>
    <property type="match status" value="1"/>
</dbReference>
<dbReference type="GO" id="GO:0016592">
    <property type="term" value="C:mediator complex"/>
    <property type="evidence" value="ECO:0000318"/>
    <property type="project" value="GO_Central"/>
</dbReference>
<accession>D6WWZ2</accession>
<dbReference type="AlphaFoldDB" id="D6WWZ2"/>
<keyword evidence="2" id="KW-1185">Reference proteome</keyword>
<dbReference type="Gene3D" id="1.10.287.370">
    <property type="match status" value="1"/>
</dbReference>
<dbReference type="PhylomeDB" id="D6WWZ2"/>
<dbReference type="InterPro" id="IPR009053">
    <property type="entry name" value="Prefoldin"/>
</dbReference>
<dbReference type="OrthoDB" id="433124at2759"/>
<dbReference type="EMBL" id="KQ971361">
    <property type="protein sequence ID" value="EFA08072.1"/>
    <property type="molecule type" value="Genomic_DNA"/>
</dbReference>
<dbReference type="GO" id="GO:0000785">
    <property type="term" value="C:chromatin"/>
    <property type="evidence" value="ECO:0000318"/>
    <property type="project" value="GO_Central"/>
</dbReference>
<dbReference type="InParanoid" id="D6WWZ2"/>